<dbReference type="SUPFAM" id="SSF46894">
    <property type="entry name" value="C-terminal effector domain of the bipartite response regulators"/>
    <property type="match status" value="1"/>
</dbReference>
<keyword evidence="2" id="KW-0238">DNA-binding</keyword>
<dbReference type="Proteomes" id="UP000050491">
    <property type="component" value="Unassembled WGS sequence"/>
</dbReference>
<dbReference type="GO" id="GO:0003677">
    <property type="term" value="F:DNA binding"/>
    <property type="evidence" value="ECO:0007669"/>
    <property type="project" value="UniProtKB-KW"/>
</dbReference>
<evidence type="ECO:0000313" key="5">
    <source>
        <dbReference type="EMBL" id="KQB02931.1"/>
    </source>
</evidence>
<dbReference type="PANTHER" id="PTHR44688">
    <property type="entry name" value="DNA-BINDING TRANSCRIPTIONAL ACTIVATOR DEVR_DOSR"/>
    <property type="match status" value="1"/>
</dbReference>
<dbReference type="InterPro" id="IPR036388">
    <property type="entry name" value="WH-like_DNA-bd_sf"/>
</dbReference>
<dbReference type="PROSITE" id="PS50043">
    <property type="entry name" value="HTH_LUXR_2"/>
    <property type="match status" value="1"/>
</dbReference>
<protein>
    <submittedName>
        <fullName evidence="5">LuxR family transcriptional regulator</fullName>
    </submittedName>
</protein>
<organism evidence="5 6">
    <name type="scientific">Vibrio metoecus</name>
    <dbReference type="NCBI Taxonomy" id="1481663"/>
    <lineage>
        <taxon>Bacteria</taxon>
        <taxon>Pseudomonadati</taxon>
        <taxon>Pseudomonadota</taxon>
        <taxon>Gammaproteobacteria</taxon>
        <taxon>Vibrionales</taxon>
        <taxon>Vibrionaceae</taxon>
        <taxon>Vibrio</taxon>
    </lineage>
</organism>
<keyword evidence="1" id="KW-0805">Transcription regulation</keyword>
<sequence>MSALEVQRISLTSSMYHQLLAQHDIYFVAFDAKEQIVASNYPVATLTLESLDDLVFLVGPMYSAQIRAFLRHERETLEFDVANLHFSMCKLSDAGHALIYCLQIEAKEKQPLEPKLSAIEQDYQIIHELSESLNLLSHAGETQLPEHVQQEIRDKHLPEVEKRWQQLQDPSLKLCLEIVKSNMENLLDDHSGMNSRLLEVLTPSELQVAEFIRSGMSSQEIASTLNVARKTVENHRNSLRNKLGITNRGVNLRNYLLSLEKR</sequence>
<dbReference type="SMART" id="SM00421">
    <property type="entry name" value="HTH_LUXR"/>
    <property type="match status" value="1"/>
</dbReference>
<evidence type="ECO:0000259" key="4">
    <source>
        <dbReference type="PROSITE" id="PS50043"/>
    </source>
</evidence>
<dbReference type="Pfam" id="PF00196">
    <property type="entry name" value="GerE"/>
    <property type="match status" value="1"/>
</dbReference>
<dbReference type="EMBL" id="LBGP01000008">
    <property type="protein sequence ID" value="KQB02931.1"/>
    <property type="molecule type" value="Genomic_DNA"/>
</dbReference>
<dbReference type="InterPro" id="IPR000792">
    <property type="entry name" value="Tscrpt_reg_LuxR_C"/>
</dbReference>
<dbReference type="PATRIC" id="fig|1481663.12.peg.3555"/>
<reference evidence="5 6" key="1">
    <citation type="journal article" date="2015" name="Genome Biol. Evol.">
        <title>The Dynamics of Genetic Interactions between Vibrio metoecus and Vibrio cholerae, Two Close Relatives Co-Occurring in the Environment.</title>
        <authorList>
            <person name="Orata F.D."/>
            <person name="Kirchberger P.C."/>
            <person name="Meheust R."/>
            <person name="Barlow E.J."/>
            <person name="Tarr C.L."/>
            <person name="Boucher Y."/>
        </authorList>
    </citation>
    <scope>NUCLEOTIDE SEQUENCE [LARGE SCALE GENOMIC DNA]</scope>
    <source>
        <strain evidence="5 6">YB5B04</strain>
    </source>
</reference>
<name>A0A0N8VB40_VIBMT</name>
<dbReference type="PROSITE" id="PS00622">
    <property type="entry name" value="HTH_LUXR_1"/>
    <property type="match status" value="1"/>
</dbReference>
<proteinExistence type="predicted"/>
<comment type="caution">
    <text evidence="5">The sequence shown here is derived from an EMBL/GenBank/DDBJ whole genome shotgun (WGS) entry which is preliminary data.</text>
</comment>
<dbReference type="PANTHER" id="PTHR44688:SF16">
    <property type="entry name" value="DNA-BINDING TRANSCRIPTIONAL ACTIVATOR DEVR_DOSR"/>
    <property type="match status" value="1"/>
</dbReference>
<evidence type="ECO:0000256" key="3">
    <source>
        <dbReference type="ARBA" id="ARBA00023163"/>
    </source>
</evidence>
<feature type="domain" description="HTH luxR-type" evidence="4">
    <location>
        <begin position="194"/>
        <end position="260"/>
    </location>
</feature>
<accession>A0A0N8VB40</accession>
<dbReference type="PRINTS" id="PR00038">
    <property type="entry name" value="HTHLUXR"/>
</dbReference>
<evidence type="ECO:0000256" key="1">
    <source>
        <dbReference type="ARBA" id="ARBA00023015"/>
    </source>
</evidence>
<evidence type="ECO:0000313" key="6">
    <source>
        <dbReference type="Proteomes" id="UP000050491"/>
    </source>
</evidence>
<dbReference type="CDD" id="cd06170">
    <property type="entry name" value="LuxR_C_like"/>
    <property type="match status" value="1"/>
</dbReference>
<gene>
    <name evidence="5" type="ORF">XV92_05150</name>
</gene>
<dbReference type="Gene3D" id="1.10.10.10">
    <property type="entry name" value="Winged helix-like DNA-binding domain superfamily/Winged helix DNA-binding domain"/>
    <property type="match status" value="1"/>
</dbReference>
<dbReference type="AlphaFoldDB" id="A0A0N8VB40"/>
<dbReference type="OrthoDB" id="5826711at2"/>
<keyword evidence="3" id="KW-0804">Transcription</keyword>
<dbReference type="InterPro" id="IPR016032">
    <property type="entry name" value="Sig_transdc_resp-reg_C-effctor"/>
</dbReference>
<evidence type="ECO:0000256" key="2">
    <source>
        <dbReference type="ARBA" id="ARBA00023125"/>
    </source>
</evidence>
<dbReference type="RefSeq" id="WP_055064318.1">
    <property type="nucleotide sequence ID" value="NZ_LBGP01000008.1"/>
</dbReference>
<dbReference type="GO" id="GO:0006355">
    <property type="term" value="P:regulation of DNA-templated transcription"/>
    <property type="evidence" value="ECO:0007669"/>
    <property type="project" value="InterPro"/>
</dbReference>